<dbReference type="Proteomes" id="UP000293671">
    <property type="component" value="Unassembled WGS sequence"/>
</dbReference>
<dbReference type="EMBL" id="SHKP01000005">
    <property type="protein sequence ID" value="RZU00570.1"/>
    <property type="molecule type" value="Genomic_DNA"/>
</dbReference>
<dbReference type="AlphaFoldDB" id="A0A4Q7VVB5"/>
<evidence type="ECO:0000256" key="1">
    <source>
        <dbReference type="ARBA" id="ARBA00006096"/>
    </source>
</evidence>
<comment type="caution">
    <text evidence="4">The sequence shown here is derived from an EMBL/GenBank/DDBJ whole genome shotgun (WGS) entry which is preliminary data.</text>
</comment>
<evidence type="ECO:0000313" key="4">
    <source>
        <dbReference type="EMBL" id="RZU00570.1"/>
    </source>
</evidence>
<dbReference type="GO" id="GO:0000270">
    <property type="term" value="P:peptidoglycan metabolic process"/>
    <property type="evidence" value="ECO:0007669"/>
    <property type="project" value="TreeGrafter"/>
</dbReference>
<feature type="chain" id="PRO_5020932120" evidence="3">
    <location>
        <begin position="28"/>
        <end position="502"/>
    </location>
</feature>
<dbReference type="GO" id="GO:0004185">
    <property type="term" value="F:serine-type carboxypeptidase activity"/>
    <property type="evidence" value="ECO:0007669"/>
    <property type="project" value="InterPro"/>
</dbReference>
<keyword evidence="5" id="KW-1185">Reference proteome</keyword>
<name>A0A4Q7VVB5_9BURK</name>
<evidence type="ECO:0000256" key="2">
    <source>
        <dbReference type="ARBA" id="ARBA00022801"/>
    </source>
</evidence>
<keyword evidence="3" id="KW-0732">Signal</keyword>
<dbReference type="GO" id="GO:0006508">
    <property type="term" value="P:proteolysis"/>
    <property type="evidence" value="ECO:0007669"/>
    <property type="project" value="InterPro"/>
</dbReference>
<dbReference type="SUPFAM" id="SSF56601">
    <property type="entry name" value="beta-lactamase/transpeptidase-like"/>
    <property type="match status" value="1"/>
</dbReference>
<reference evidence="4 5" key="1">
    <citation type="submission" date="2019-02" db="EMBL/GenBank/DDBJ databases">
        <title>Genomic Encyclopedia of Type Strains, Phase IV (KMG-IV): sequencing the most valuable type-strain genomes for metagenomic binning, comparative biology and taxonomic classification.</title>
        <authorList>
            <person name="Goeker M."/>
        </authorList>
    </citation>
    <scope>NUCLEOTIDE SEQUENCE [LARGE SCALE GENOMIC DNA]</scope>
    <source>
        <strain evidence="4 5">DSM 19570</strain>
    </source>
</reference>
<keyword evidence="2" id="KW-0378">Hydrolase</keyword>
<organism evidence="4 5">
    <name type="scientific">Rivibacter subsaxonicus</name>
    <dbReference type="NCBI Taxonomy" id="457575"/>
    <lineage>
        <taxon>Bacteria</taxon>
        <taxon>Pseudomonadati</taxon>
        <taxon>Pseudomonadota</taxon>
        <taxon>Betaproteobacteria</taxon>
        <taxon>Burkholderiales</taxon>
        <taxon>Rivibacter</taxon>
    </lineage>
</organism>
<accession>A0A4Q7VVB5</accession>
<feature type="signal peptide" evidence="3">
    <location>
        <begin position="1"/>
        <end position="27"/>
    </location>
</feature>
<dbReference type="PANTHER" id="PTHR30023:SF0">
    <property type="entry name" value="PENICILLIN-SENSITIVE CARBOXYPEPTIDASE A"/>
    <property type="match status" value="1"/>
</dbReference>
<dbReference type="InterPro" id="IPR000667">
    <property type="entry name" value="Peptidase_S13"/>
</dbReference>
<dbReference type="Gene3D" id="3.50.80.20">
    <property type="entry name" value="D-Ala-D-Ala carboxypeptidase C, peptidase S13"/>
    <property type="match status" value="1"/>
</dbReference>
<evidence type="ECO:0000313" key="5">
    <source>
        <dbReference type="Proteomes" id="UP000293671"/>
    </source>
</evidence>
<gene>
    <name evidence="4" type="ORF">EV670_1280</name>
</gene>
<proteinExistence type="inferred from homology"/>
<dbReference type="OrthoDB" id="9802627at2"/>
<keyword evidence="4" id="KW-0645">Protease</keyword>
<sequence>MHLASCLRQAATLSSLGLLLAALPAVAAERELPAPVRAALRQAQIPESALVVRVEPLAPARASPPRLSWRAEEVVNPASLMKLYTTGAALTSLGPAWTWSTPIYTTGPLEGGVLQGDLVIVGRGDPSLTLERIWLLLRQVRARGVREIRGDIVLDGSAFAPGEGDPGDFDGERLRPYNVRPDALLLNFKAVNLSFQPEPARGVARVSADPPLPGLPHEITVPLAAGDCGDWRGALRLDTSDPTRWRLAGAYPAACGEKSWPLAYADARAYNARLLEPMWREVGGALTGRVREGTTPPGAILLTEFASPPLAAVVRDINKYSNNVMAQQLFLSLPLAAPGAEPPATPAAARALVQAEVQQRSGCEPPSVIVDNGSGLSRQSRSSAACLAAWLQALAAEPIWSELESSLPLTGVDGTTRRPGRQWGTALGRAHLKTGSLRDAIGLAGSVLGTSGRRYVLVAVINHPNAQAGRPALDALVQWTADDAAPAREMSRGREPEGARPQ</sequence>
<evidence type="ECO:0000256" key="3">
    <source>
        <dbReference type="SAM" id="SignalP"/>
    </source>
</evidence>
<dbReference type="InterPro" id="IPR012338">
    <property type="entry name" value="Beta-lactam/transpept-like"/>
</dbReference>
<protein>
    <submittedName>
        <fullName evidence="4">D-alanyl-D-alanine carboxypeptidase/D-alanyl-D-alanine-endopeptidase (Penicillin-binding protein 4)</fullName>
    </submittedName>
</protein>
<keyword evidence="4" id="KW-0121">Carboxypeptidase</keyword>
<dbReference type="NCBIfam" id="TIGR00666">
    <property type="entry name" value="PBP4"/>
    <property type="match status" value="1"/>
</dbReference>
<comment type="similarity">
    <text evidence="1">Belongs to the peptidase S13 family.</text>
</comment>
<dbReference type="PRINTS" id="PR00922">
    <property type="entry name" value="DADACBPTASE3"/>
</dbReference>
<dbReference type="RefSeq" id="WP_130431019.1">
    <property type="nucleotide sequence ID" value="NZ_SHKP01000005.1"/>
</dbReference>
<dbReference type="PANTHER" id="PTHR30023">
    <property type="entry name" value="D-ALANYL-D-ALANINE CARBOXYPEPTIDASE"/>
    <property type="match status" value="1"/>
</dbReference>
<dbReference type="Gene3D" id="3.40.710.10">
    <property type="entry name" value="DD-peptidase/beta-lactamase superfamily"/>
    <property type="match status" value="1"/>
</dbReference>
<dbReference type="Pfam" id="PF02113">
    <property type="entry name" value="Peptidase_S13"/>
    <property type="match status" value="1"/>
</dbReference>